<keyword evidence="2" id="KW-1185">Reference proteome</keyword>
<accession>A0ABR3WEG2</accession>
<evidence type="ECO:0000313" key="1">
    <source>
        <dbReference type="EMBL" id="KAL1859593.1"/>
    </source>
</evidence>
<protein>
    <submittedName>
        <fullName evidence="1">Uncharacterized protein</fullName>
    </submittedName>
</protein>
<name>A0ABR3WEG2_9PEZI</name>
<reference evidence="1 2" key="1">
    <citation type="journal article" date="2024" name="Commun. Biol.">
        <title>Comparative genomic analysis of thermophilic fungi reveals convergent evolutionary adaptations and gene losses.</title>
        <authorList>
            <person name="Steindorff A.S."/>
            <person name="Aguilar-Pontes M.V."/>
            <person name="Robinson A.J."/>
            <person name="Andreopoulos B."/>
            <person name="LaButti K."/>
            <person name="Kuo A."/>
            <person name="Mondo S."/>
            <person name="Riley R."/>
            <person name="Otillar R."/>
            <person name="Haridas S."/>
            <person name="Lipzen A."/>
            <person name="Grimwood J."/>
            <person name="Schmutz J."/>
            <person name="Clum A."/>
            <person name="Reid I.D."/>
            <person name="Moisan M.C."/>
            <person name="Butler G."/>
            <person name="Nguyen T.T.M."/>
            <person name="Dewar K."/>
            <person name="Conant G."/>
            <person name="Drula E."/>
            <person name="Henrissat B."/>
            <person name="Hansel C."/>
            <person name="Singer S."/>
            <person name="Hutchinson M.I."/>
            <person name="de Vries R.P."/>
            <person name="Natvig D.O."/>
            <person name="Powell A.J."/>
            <person name="Tsang A."/>
            <person name="Grigoriev I.V."/>
        </authorList>
    </citation>
    <scope>NUCLEOTIDE SEQUENCE [LARGE SCALE GENOMIC DNA]</scope>
    <source>
        <strain evidence="1 2">ATCC 24622</strain>
    </source>
</reference>
<evidence type="ECO:0000313" key="2">
    <source>
        <dbReference type="Proteomes" id="UP001586593"/>
    </source>
</evidence>
<dbReference type="EMBL" id="JAZHXJ010000490">
    <property type="protein sequence ID" value="KAL1859593.1"/>
    <property type="molecule type" value="Genomic_DNA"/>
</dbReference>
<gene>
    <name evidence="1" type="ORF">VTK73DRAFT_7566</name>
</gene>
<dbReference type="Proteomes" id="UP001586593">
    <property type="component" value="Unassembled WGS sequence"/>
</dbReference>
<organism evidence="1 2">
    <name type="scientific">Phialemonium thermophilum</name>
    <dbReference type="NCBI Taxonomy" id="223376"/>
    <lineage>
        <taxon>Eukaryota</taxon>
        <taxon>Fungi</taxon>
        <taxon>Dikarya</taxon>
        <taxon>Ascomycota</taxon>
        <taxon>Pezizomycotina</taxon>
        <taxon>Sordariomycetes</taxon>
        <taxon>Sordariomycetidae</taxon>
        <taxon>Cephalothecales</taxon>
        <taxon>Cephalothecaceae</taxon>
        <taxon>Phialemonium</taxon>
    </lineage>
</organism>
<comment type="caution">
    <text evidence="1">The sequence shown here is derived from an EMBL/GenBank/DDBJ whole genome shotgun (WGS) entry which is preliminary data.</text>
</comment>
<proteinExistence type="predicted"/>
<sequence length="218" mass="23922">MGNRLYSSCRFAWNGNGPMVGRAQPPPARPGFVDHPKKETAWSSRRVFDGGRERALDEECIQHGRSIFSESLASLRSTKSRDPSSYTHTIRHTQVKGHGTISILSVTYFQAERVEMQSTDSISSPAALTPHWRFTIGSTFSSAACNPRPTLAKSTREANKQHGFSLSLSRSWVVSYLVSDGVAALGPRTSSGNRVDASNHRFPGLFPTDGQPFLVALQ</sequence>